<evidence type="ECO:0000256" key="1">
    <source>
        <dbReference type="SAM" id="MobiDB-lite"/>
    </source>
</evidence>
<dbReference type="GeneID" id="17039489"/>
<feature type="compositionally biased region" description="Gly residues" evidence="1">
    <location>
        <begin position="60"/>
        <end position="70"/>
    </location>
</feature>
<name>I0YSY6_COCSC</name>
<feature type="compositionally biased region" description="Low complexity" evidence="1">
    <location>
        <begin position="71"/>
        <end position="80"/>
    </location>
</feature>
<keyword evidence="3" id="KW-1185">Reference proteome</keyword>
<reference evidence="2 3" key="1">
    <citation type="journal article" date="2012" name="Genome Biol.">
        <title>The genome of the polar eukaryotic microalga coccomyxa subellipsoidea reveals traits of cold adaptation.</title>
        <authorList>
            <person name="Blanc G."/>
            <person name="Agarkova I."/>
            <person name="Grimwood J."/>
            <person name="Kuo A."/>
            <person name="Brueggeman A."/>
            <person name="Dunigan D."/>
            <person name="Gurnon J."/>
            <person name="Ladunga I."/>
            <person name="Lindquist E."/>
            <person name="Lucas S."/>
            <person name="Pangilinan J."/>
            <person name="Proschold T."/>
            <person name="Salamov A."/>
            <person name="Schmutz J."/>
            <person name="Weeks D."/>
            <person name="Yamada T."/>
            <person name="Claverie J.M."/>
            <person name="Grigoriev I."/>
            <person name="Van Etten J."/>
            <person name="Lomsadze A."/>
            <person name="Borodovsky M."/>
        </authorList>
    </citation>
    <scope>NUCLEOTIDE SEQUENCE [LARGE SCALE GENOMIC DNA]</scope>
    <source>
        <strain evidence="2 3">C-169</strain>
    </source>
</reference>
<dbReference type="KEGG" id="csl:COCSUDRAFT_43218"/>
<dbReference type="AlphaFoldDB" id="I0YSY6"/>
<evidence type="ECO:0000313" key="3">
    <source>
        <dbReference type="Proteomes" id="UP000007264"/>
    </source>
</evidence>
<sequence length="223" mass="23254">MAGDALGGHKDEGDQGYNNQGYQQGRPEGIPVGGGGYEGGQQGYGGNQFEGQYEGHRPEGGGGYGGGQGYGNRPEGYRPGEYGGQEGGSGPMGFNPQDGGGGGGYRPQEQGFGGEQDQDDGGFDWSSLGRLVSSYQGAAQQSNGNPSFGSFQNMVNEQGAGQHLNGGMMDKLSGMFQSHTGQQFGGSSMQSQMMAKFVSSKLGFDVPPQMLEKMMAWKQAGHF</sequence>
<proteinExistence type="predicted"/>
<gene>
    <name evidence="2" type="ORF">COCSUDRAFT_43218</name>
</gene>
<dbReference type="OrthoDB" id="10533850at2759"/>
<feature type="compositionally biased region" description="Gly residues" evidence="1">
    <location>
        <begin position="31"/>
        <end position="48"/>
    </location>
</feature>
<feature type="compositionally biased region" description="Low complexity" evidence="1">
    <location>
        <begin position="15"/>
        <end position="25"/>
    </location>
</feature>
<organism evidence="2 3">
    <name type="scientific">Coccomyxa subellipsoidea (strain C-169)</name>
    <name type="common">Green microalga</name>
    <dbReference type="NCBI Taxonomy" id="574566"/>
    <lineage>
        <taxon>Eukaryota</taxon>
        <taxon>Viridiplantae</taxon>
        <taxon>Chlorophyta</taxon>
        <taxon>core chlorophytes</taxon>
        <taxon>Trebouxiophyceae</taxon>
        <taxon>Trebouxiophyceae incertae sedis</taxon>
        <taxon>Coccomyxaceae</taxon>
        <taxon>Coccomyxa</taxon>
        <taxon>Coccomyxa subellipsoidea</taxon>
    </lineage>
</organism>
<comment type="caution">
    <text evidence="2">The sequence shown here is derived from an EMBL/GenBank/DDBJ whole genome shotgun (WGS) entry which is preliminary data.</text>
</comment>
<feature type="compositionally biased region" description="Gly residues" evidence="1">
    <location>
        <begin position="81"/>
        <end position="91"/>
    </location>
</feature>
<dbReference type="RefSeq" id="XP_005646049.1">
    <property type="nucleotide sequence ID" value="XM_005645992.1"/>
</dbReference>
<dbReference type="EMBL" id="AGSI01000012">
    <property type="protein sequence ID" value="EIE21505.1"/>
    <property type="molecule type" value="Genomic_DNA"/>
</dbReference>
<protein>
    <submittedName>
        <fullName evidence="2">Uncharacterized protein</fullName>
    </submittedName>
</protein>
<feature type="region of interest" description="Disordered" evidence="1">
    <location>
        <begin position="1"/>
        <end position="128"/>
    </location>
</feature>
<evidence type="ECO:0000313" key="2">
    <source>
        <dbReference type="EMBL" id="EIE21505.1"/>
    </source>
</evidence>
<dbReference type="Proteomes" id="UP000007264">
    <property type="component" value="Unassembled WGS sequence"/>
</dbReference>
<accession>I0YSY6</accession>